<gene>
    <name evidence="2" type="primary">LOC105037777</name>
</gene>
<dbReference type="OrthoDB" id="686144at2759"/>
<dbReference type="KEGG" id="egu:105037777"/>
<evidence type="ECO:0000313" key="1">
    <source>
        <dbReference type="Proteomes" id="UP000504607"/>
    </source>
</evidence>
<reference evidence="2" key="1">
    <citation type="submission" date="2025-08" db="UniProtKB">
        <authorList>
            <consortium name="RefSeq"/>
        </authorList>
    </citation>
    <scope>IDENTIFICATION</scope>
</reference>
<accession>A0A6I9QMD5</accession>
<name>A0A6I9QMD5_ELAGV</name>
<organism evidence="1 2">
    <name type="scientific">Elaeis guineensis var. tenera</name>
    <name type="common">Oil palm</name>
    <dbReference type="NCBI Taxonomy" id="51953"/>
    <lineage>
        <taxon>Eukaryota</taxon>
        <taxon>Viridiplantae</taxon>
        <taxon>Streptophyta</taxon>
        <taxon>Embryophyta</taxon>
        <taxon>Tracheophyta</taxon>
        <taxon>Spermatophyta</taxon>
        <taxon>Magnoliopsida</taxon>
        <taxon>Liliopsida</taxon>
        <taxon>Arecaceae</taxon>
        <taxon>Arecoideae</taxon>
        <taxon>Cocoseae</taxon>
        <taxon>Elaeidinae</taxon>
        <taxon>Elaeis</taxon>
    </lineage>
</organism>
<protein>
    <submittedName>
        <fullName evidence="2">Uncharacterized protein LOC105037777</fullName>
    </submittedName>
</protein>
<proteinExistence type="predicted"/>
<dbReference type="Pfam" id="PF14223">
    <property type="entry name" value="Retrotran_gag_2"/>
    <property type="match status" value="1"/>
</dbReference>
<sequence>MVLIADEYKYVLYEPSLEVGPNSSEEEKEAEKAWKKADQMARCYMLAFMSNVLQSKHKKMDSAYDIMRSLTKIFIDKSRPAKQATLRAIMNTRIAEGASVREHMLKMIAHFNEAKILGANIDIESQIDMVPETLSESFSQFKLNYNMRKMNMTLPELMKELQAVEAIMMPKSSIHLVQFTSSELKPEGKKFIKKGNSNMILVPLTMSVTLYRGSGRQEGLVR</sequence>
<dbReference type="AlphaFoldDB" id="A0A6I9QMD5"/>
<dbReference type="Proteomes" id="UP000504607">
    <property type="component" value="Unplaced"/>
</dbReference>
<dbReference type="InParanoid" id="A0A6I9QMD5"/>
<dbReference type="RefSeq" id="XP_010911704.1">
    <property type="nucleotide sequence ID" value="XM_010913402.1"/>
</dbReference>
<dbReference type="GeneID" id="105037777"/>
<keyword evidence="1" id="KW-1185">Reference proteome</keyword>
<dbReference type="FunCoup" id="A0A6I9QMD5">
    <property type="interactions" value="18"/>
</dbReference>
<feature type="non-terminal residue" evidence="2">
    <location>
        <position position="222"/>
    </location>
</feature>
<evidence type="ECO:0000313" key="2">
    <source>
        <dbReference type="RefSeq" id="XP_010911704.1"/>
    </source>
</evidence>